<evidence type="ECO:0000256" key="5">
    <source>
        <dbReference type="ARBA" id="ARBA00022490"/>
    </source>
</evidence>
<evidence type="ECO:0000256" key="7">
    <source>
        <dbReference type="ARBA" id="ARBA00023158"/>
    </source>
</evidence>
<keyword evidence="9" id="KW-0539">Nucleus</keyword>
<gene>
    <name evidence="11" type="ORF">THASP1DRAFT_29343</name>
</gene>
<name>A0A4P9XRZ1_9FUNG</name>
<dbReference type="GO" id="GO:0031047">
    <property type="term" value="P:regulatory ncRNA-mediated gene silencing"/>
    <property type="evidence" value="ECO:0007669"/>
    <property type="project" value="UniProtKB-KW"/>
</dbReference>
<dbReference type="GO" id="GO:0030014">
    <property type="term" value="C:CCR4-NOT complex"/>
    <property type="evidence" value="ECO:0007669"/>
    <property type="project" value="InterPro"/>
</dbReference>
<evidence type="ECO:0000256" key="9">
    <source>
        <dbReference type="ARBA" id="ARBA00023242"/>
    </source>
</evidence>
<evidence type="ECO:0000313" key="11">
    <source>
        <dbReference type="EMBL" id="RKP08858.1"/>
    </source>
</evidence>
<sequence length="327" mass="36314">MQTGKQDPALRLRGEETPVTHQGTAEPPPPLNLFAYPPPLMNMHPSKPVWVAPSWYVHVPLWDDSMLATFGLSEEDVQAALAAETKATMQSTPKTDNSNATLSSDDNASPKEEPENAVEGEDAMGTELGLLLRTASETPMHSQQVQRIEQLVRDVEPTKLFEQITLDVREWTLLMEHNSRVAVMLLDILLAQNEEEPEDIAEGTSSIDTMTIRLIHMNILADAPLTLRTAEIIHQLAKNRRLGAQFLADYVTSQMATCSTTRDASAAERKARLLSVLLQSLIHTGALDLGDEELAHYRIEWQSFCLEFSRVREVAAMYQSLTAANST</sequence>
<feature type="region of interest" description="Disordered" evidence="10">
    <location>
        <begin position="1"/>
        <end position="30"/>
    </location>
</feature>
<proteinExistence type="inferred from homology"/>
<evidence type="ECO:0000256" key="2">
    <source>
        <dbReference type="ARBA" id="ARBA00004496"/>
    </source>
</evidence>
<evidence type="ECO:0000256" key="6">
    <source>
        <dbReference type="ARBA" id="ARBA00023015"/>
    </source>
</evidence>
<protein>
    <recommendedName>
        <fullName evidence="4">CCR4-NOT transcription complex subunit 11</fullName>
    </recommendedName>
</protein>
<dbReference type="STRING" id="78915.A0A4P9XRZ1"/>
<dbReference type="InterPro" id="IPR019312">
    <property type="entry name" value="CNOT11"/>
</dbReference>
<evidence type="ECO:0000256" key="10">
    <source>
        <dbReference type="SAM" id="MobiDB-lite"/>
    </source>
</evidence>
<reference evidence="12" key="1">
    <citation type="journal article" date="2018" name="Nat. Microbiol.">
        <title>Leveraging single-cell genomics to expand the fungal tree of life.</title>
        <authorList>
            <person name="Ahrendt S.R."/>
            <person name="Quandt C.A."/>
            <person name="Ciobanu D."/>
            <person name="Clum A."/>
            <person name="Salamov A."/>
            <person name="Andreopoulos B."/>
            <person name="Cheng J.F."/>
            <person name="Woyke T."/>
            <person name="Pelin A."/>
            <person name="Henrissat B."/>
            <person name="Reynolds N.K."/>
            <person name="Benny G.L."/>
            <person name="Smith M.E."/>
            <person name="James T.Y."/>
            <person name="Grigoriev I.V."/>
        </authorList>
    </citation>
    <scope>NUCLEOTIDE SEQUENCE [LARGE SCALE GENOMIC DNA]</scope>
    <source>
        <strain evidence="12">RSA 1356</strain>
    </source>
</reference>
<feature type="compositionally biased region" description="Polar residues" evidence="10">
    <location>
        <begin position="87"/>
        <end position="107"/>
    </location>
</feature>
<dbReference type="GO" id="GO:0005634">
    <property type="term" value="C:nucleus"/>
    <property type="evidence" value="ECO:0007669"/>
    <property type="project" value="UniProtKB-SubCell"/>
</dbReference>
<evidence type="ECO:0000313" key="12">
    <source>
        <dbReference type="Proteomes" id="UP000271241"/>
    </source>
</evidence>
<dbReference type="EMBL" id="KZ992563">
    <property type="protein sequence ID" value="RKP08858.1"/>
    <property type="molecule type" value="Genomic_DNA"/>
</dbReference>
<organism evidence="11 12">
    <name type="scientific">Thamnocephalis sphaerospora</name>
    <dbReference type="NCBI Taxonomy" id="78915"/>
    <lineage>
        <taxon>Eukaryota</taxon>
        <taxon>Fungi</taxon>
        <taxon>Fungi incertae sedis</taxon>
        <taxon>Zoopagomycota</taxon>
        <taxon>Zoopagomycotina</taxon>
        <taxon>Zoopagomycetes</taxon>
        <taxon>Zoopagales</taxon>
        <taxon>Sigmoideomycetaceae</taxon>
        <taxon>Thamnocephalis</taxon>
    </lineage>
</organism>
<keyword evidence="12" id="KW-1185">Reference proteome</keyword>
<evidence type="ECO:0000256" key="1">
    <source>
        <dbReference type="ARBA" id="ARBA00004123"/>
    </source>
</evidence>
<dbReference type="Proteomes" id="UP000271241">
    <property type="component" value="Unassembled WGS sequence"/>
</dbReference>
<dbReference type="Pfam" id="PF10155">
    <property type="entry name" value="CNOT11"/>
    <property type="match status" value="1"/>
</dbReference>
<keyword evidence="8" id="KW-0804">Transcription</keyword>
<dbReference type="AlphaFoldDB" id="A0A4P9XRZ1"/>
<keyword evidence="6" id="KW-0805">Transcription regulation</keyword>
<keyword evidence="5" id="KW-0963">Cytoplasm</keyword>
<dbReference type="OrthoDB" id="10265389at2759"/>
<comment type="similarity">
    <text evidence="3">Belongs to the CNOT11 family.</text>
</comment>
<dbReference type="GO" id="GO:0005737">
    <property type="term" value="C:cytoplasm"/>
    <property type="evidence" value="ECO:0007669"/>
    <property type="project" value="UniProtKB-SubCell"/>
</dbReference>
<dbReference type="PANTHER" id="PTHR15975:SF0">
    <property type="entry name" value="CCR4-NOT TRANSCRIPTION COMPLEX SUBUNIT 11"/>
    <property type="match status" value="1"/>
</dbReference>
<accession>A0A4P9XRZ1</accession>
<keyword evidence="7" id="KW-0943">RNA-mediated gene silencing</keyword>
<feature type="compositionally biased region" description="Basic and acidic residues" evidence="10">
    <location>
        <begin position="8"/>
        <end position="18"/>
    </location>
</feature>
<evidence type="ECO:0000256" key="8">
    <source>
        <dbReference type="ARBA" id="ARBA00023163"/>
    </source>
</evidence>
<feature type="region of interest" description="Disordered" evidence="10">
    <location>
        <begin position="85"/>
        <end position="121"/>
    </location>
</feature>
<evidence type="ECO:0000256" key="3">
    <source>
        <dbReference type="ARBA" id="ARBA00008030"/>
    </source>
</evidence>
<evidence type="ECO:0000256" key="4">
    <source>
        <dbReference type="ARBA" id="ARBA00014872"/>
    </source>
</evidence>
<dbReference type="PANTHER" id="PTHR15975">
    <property type="entry name" value="CCR4-NOT TRANSCRIPTION COMPLEX SUBUNIT 11"/>
    <property type="match status" value="1"/>
</dbReference>
<comment type="subcellular location">
    <subcellularLocation>
        <location evidence="2">Cytoplasm</location>
    </subcellularLocation>
    <subcellularLocation>
        <location evidence="1">Nucleus</location>
    </subcellularLocation>
</comment>